<dbReference type="PANTHER" id="PTHR42745:SF1">
    <property type="entry name" value="ARABINOSE 5-PHOSPHATE ISOMERASE KDSD"/>
    <property type="match status" value="1"/>
</dbReference>
<feature type="domain" description="SIS" evidence="9">
    <location>
        <begin position="51"/>
        <end position="194"/>
    </location>
</feature>
<evidence type="ECO:0000256" key="1">
    <source>
        <dbReference type="ARBA" id="ARBA00008165"/>
    </source>
</evidence>
<evidence type="ECO:0000259" key="9">
    <source>
        <dbReference type="PROSITE" id="PS51464"/>
    </source>
</evidence>
<dbReference type="Gene3D" id="3.10.580.10">
    <property type="entry name" value="CBS-domain"/>
    <property type="match status" value="1"/>
</dbReference>
<feature type="domain" description="CBS" evidence="8">
    <location>
        <begin position="219"/>
        <end position="276"/>
    </location>
</feature>
<feature type="site" description="Catalytically relevant" evidence="6">
    <location>
        <position position="203"/>
    </location>
</feature>
<keyword evidence="3 7" id="KW-0129">CBS domain</keyword>
<evidence type="ECO:0000256" key="7">
    <source>
        <dbReference type="PROSITE-ProRule" id="PRU00703"/>
    </source>
</evidence>
<organism evidence="10 11">
    <name type="scientific">Poseidonocella pacifica</name>
    <dbReference type="NCBI Taxonomy" id="871651"/>
    <lineage>
        <taxon>Bacteria</taxon>
        <taxon>Pseudomonadati</taxon>
        <taxon>Pseudomonadota</taxon>
        <taxon>Alphaproteobacteria</taxon>
        <taxon>Rhodobacterales</taxon>
        <taxon>Roseobacteraceae</taxon>
        <taxon>Poseidonocella</taxon>
    </lineage>
</organism>
<keyword evidence="5" id="KW-0479">Metal-binding</keyword>
<dbReference type="GO" id="GO:0097367">
    <property type="term" value="F:carbohydrate derivative binding"/>
    <property type="evidence" value="ECO:0007669"/>
    <property type="project" value="InterPro"/>
</dbReference>
<dbReference type="FunFam" id="3.40.50.10490:FF:000011">
    <property type="entry name" value="Arabinose 5-phosphate isomerase"/>
    <property type="match status" value="1"/>
</dbReference>
<sequence length="334" mass="35469">MGSARYHGSMMLENALQMPLSPTDIAREVLRIESAALSQMALEMPADFDCTVERLLAVEGRVIISGMGKSGHVAKKIAATLASTGTPAQYVHPGEASHGDLGMITRQDALVLISNSGETRELADIIAHSRRFAIPLVAITKRERSTLAHQADFTLLLPDAPEACAIGMAPTTSTVCAMALGDALAVALMKNRGFEKENFLAFHPGGTLGAQLLKVSAVMHRGTELPVVNADTAMGDTLLEMTAKGFGIAAVVADERLVGTITDGDLRRNLEGLMDRKAGDVATPAPKTTMPDALLTEALRQMNDRKISALFVTDEEERLVGLVHIHDALRAGVA</sequence>
<proteinExistence type="inferred from homology"/>
<dbReference type="InterPro" id="IPR035474">
    <property type="entry name" value="SIS_Kpsf"/>
</dbReference>
<evidence type="ECO:0000313" key="10">
    <source>
        <dbReference type="EMBL" id="SFB05930.1"/>
    </source>
</evidence>
<dbReference type="STRING" id="871651.SAMN05421688_2642"/>
<evidence type="ECO:0000256" key="6">
    <source>
        <dbReference type="PIRSR" id="PIRSR004692-3"/>
    </source>
</evidence>
<evidence type="ECO:0000313" key="11">
    <source>
        <dbReference type="Proteomes" id="UP000198796"/>
    </source>
</evidence>
<dbReference type="Gene3D" id="3.40.50.10490">
    <property type="entry name" value="Glucose-6-phosphate isomerase like protein, domain 1"/>
    <property type="match status" value="1"/>
</dbReference>
<dbReference type="AlphaFoldDB" id="A0A1I0Y001"/>
<dbReference type="GO" id="GO:0046872">
    <property type="term" value="F:metal ion binding"/>
    <property type="evidence" value="ECO:0007669"/>
    <property type="project" value="UniProtKB-KW"/>
</dbReference>
<dbReference type="CDD" id="cd04604">
    <property type="entry name" value="CBS_pair_SIS_assoc"/>
    <property type="match status" value="1"/>
</dbReference>
<dbReference type="PROSITE" id="PS51464">
    <property type="entry name" value="SIS"/>
    <property type="match status" value="1"/>
</dbReference>
<dbReference type="SUPFAM" id="SSF53697">
    <property type="entry name" value="SIS domain"/>
    <property type="match status" value="1"/>
</dbReference>
<dbReference type="InterPro" id="IPR000644">
    <property type="entry name" value="CBS_dom"/>
</dbReference>
<comment type="similarity">
    <text evidence="1 4">Belongs to the SIS family. GutQ/KpsF subfamily.</text>
</comment>
<dbReference type="Pfam" id="PF00571">
    <property type="entry name" value="CBS"/>
    <property type="match status" value="2"/>
</dbReference>
<dbReference type="InterPro" id="IPR046342">
    <property type="entry name" value="CBS_dom_sf"/>
</dbReference>
<feature type="site" description="Catalytically relevant" evidence="6">
    <location>
        <position position="121"/>
    </location>
</feature>
<dbReference type="InterPro" id="IPR004800">
    <property type="entry name" value="KdsD/KpsF-type"/>
</dbReference>
<evidence type="ECO:0000256" key="2">
    <source>
        <dbReference type="ARBA" id="ARBA00022737"/>
    </source>
</evidence>
<gene>
    <name evidence="10" type="ORF">SAMN05421688_2642</name>
</gene>
<keyword evidence="11" id="KW-1185">Reference proteome</keyword>
<dbReference type="GO" id="GO:0005975">
    <property type="term" value="P:carbohydrate metabolic process"/>
    <property type="evidence" value="ECO:0007669"/>
    <property type="project" value="InterPro"/>
</dbReference>
<evidence type="ECO:0000256" key="4">
    <source>
        <dbReference type="PIRNR" id="PIRNR004692"/>
    </source>
</evidence>
<keyword evidence="10" id="KW-0413">Isomerase</keyword>
<dbReference type="InterPro" id="IPR046348">
    <property type="entry name" value="SIS_dom_sf"/>
</dbReference>
<feature type="domain" description="CBS" evidence="8">
    <location>
        <begin position="282"/>
        <end position="334"/>
    </location>
</feature>
<name>A0A1I0Y001_9RHOB</name>
<reference evidence="10 11" key="1">
    <citation type="submission" date="2016-10" db="EMBL/GenBank/DDBJ databases">
        <authorList>
            <person name="de Groot N.N."/>
        </authorList>
    </citation>
    <scope>NUCLEOTIDE SEQUENCE [LARGE SCALE GENOMIC DNA]</scope>
    <source>
        <strain evidence="10 11">DSM 29316</strain>
    </source>
</reference>
<feature type="binding site" evidence="5">
    <location>
        <position position="92"/>
    </location>
    <ligand>
        <name>Zn(2+)</name>
        <dbReference type="ChEBI" id="CHEBI:29105"/>
    </ligand>
</feature>
<evidence type="ECO:0000256" key="5">
    <source>
        <dbReference type="PIRSR" id="PIRSR004692-2"/>
    </source>
</evidence>
<keyword evidence="5" id="KW-0862">Zinc</keyword>
<dbReference type="NCBIfam" id="TIGR00393">
    <property type="entry name" value="kpsF"/>
    <property type="match status" value="1"/>
</dbReference>
<keyword evidence="2" id="KW-0677">Repeat</keyword>
<dbReference type="GO" id="GO:0019146">
    <property type="term" value="F:arabinose-5-phosphate isomerase activity"/>
    <property type="evidence" value="ECO:0007669"/>
    <property type="project" value="UniProtKB-ARBA"/>
</dbReference>
<evidence type="ECO:0000259" key="8">
    <source>
        <dbReference type="PROSITE" id="PS51371"/>
    </source>
</evidence>
<dbReference type="Pfam" id="PF01380">
    <property type="entry name" value="SIS"/>
    <property type="match status" value="1"/>
</dbReference>
<dbReference type="InterPro" id="IPR050986">
    <property type="entry name" value="GutQ/KpsF_isomerases"/>
</dbReference>
<accession>A0A1I0Y001</accession>
<dbReference type="CDD" id="cd05014">
    <property type="entry name" value="SIS_Kpsf"/>
    <property type="match status" value="1"/>
</dbReference>
<feature type="site" description="Catalytically relevant" evidence="6">
    <location>
        <position position="69"/>
    </location>
</feature>
<dbReference type="SMART" id="SM00116">
    <property type="entry name" value="CBS"/>
    <property type="match status" value="2"/>
</dbReference>
<dbReference type="EMBL" id="FOJU01000004">
    <property type="protein sequence ID" value="SFB05930.1"/>
    <property type="molecule type" value="Genomic_DNA"/>
</dbReference>
<dbReference type="InterPro" id="IPR001347">
    <property type="entry name" value="SIS_dom"/>
</dbReference>
<evidence type="ECO:0000256" key="3">
    <source>
        <dbReference type="ARBA" id="ARBA00023122"/>
    </source>
</evidence>
<dbReference type="PROSITE" id="PS51371">
    <property type="entry name" value="CBS"/>
    <property type="match status" value="2"/>
</dbReference>
<protein>
    <submittedName>
        <fullName evidence="10">Arabinose-5-phosphate isomerase</fullName>
    </submittedName>
</protein>
<dbReference type="GO" id="GO:1901135">
    <property type="term" value="P:carbohydrate derivative metabolic process"/>
    <property type="evidence" value="ECO:0007669"/>
    <property type="project" value="InterPro"/>
</dbReference>
<dbReference type="PIRSF" id="PIRSF004692">
    <property type="entry name" value="KdsD_KpsF"/>
    <property type="match status" value="1"/>
</dbReference>
<dbReference type="PANTHER" id="PTHR42745">
    <property type="match status" value="1"/>
</dbReference>
<dbReference type="Proteomes" id="UP000198796">
    <property type="component" value="Unassembled WGS sequence"/>
</dbReference>
<feature type="site" description="Catalytically relevant" evidence="6">
    <location>
        <position position="162"/>
    </location>
</feature>